<evidence type="ECO:0000313" key="3">
    <source>
        <dbReference type="Proteomes" id="UP001604282"/>
    </source>
</evidence>
<dbReference type="InterPro" id="IPR039708">
    <property type="entry name" value="MT1774/Rv1733c-like"/>
</dbReference>
<keyword evidence="1" id="KW-1133">Transmembrane helix</keyword>
<accession>A0ABW7BYS1</accession>
<dbReference type="RefSeq" id="WP_189850002.1">
    <property type="nucleotide sequence ID" value="NZ_BMVV01000009.1"/>
</dbReference>
<keyword evidence="1" id="KW-0812">Transmembrane</keyword>
<dbReference type="PANTHER" id="PTHR42305">
    <property type="entry name" value="MEMBRANE PROTEIN RV1733C-RELATED"/>
    <property type="match status" value="1"/>
</dbReference>
<name>A0ABW7BYS1_9ACTN</name>
<dbReference type="PANTHER" id="PTHR42305:SF1">
    <property type="entry name" value="MEMBRANE PROTEIN RV1733C-RELATED"/>
    <property type="match status" value="1"/>
</dbReference>
<organism evidence="2 3">
    <name type="scientific">Streptomyces omiyaensis</name>
    <dbReference type="NCBI Taxonomy" id="68247"/>
    <lineage>
        <taxon>Bacteria</taxon>
        <taxon>Bacillati</taxon>
        <taxon>Actinomycetota</taxon>
        <taxon>Actinomycetes</taxon>
        <taxon>Kitasatosporales</taxon>
        <taxon>Streptomycetaceae</taxon>
        <taxon>Streptomyces</taxon>
    </lineage>
</organism>
<keyword evidence="3" id="KW-1185">Reference proteome</keyword>
<evidence type="ECO:0000313" key="2">
    <source>
        <dbReference type="EMBL" id="MFG3191133.1"/>
    </source>
</evidence>
<proteinExistence type="predicted"/>
<evidence type="ECO:0008006" key="4">
    <source>
        <dbReference type="Google" id="ProtNLM"/>
    </source>
</evidence>
<evidence type="ECO:0000256" key="1">
    <source>
        <dbReference type="SAM" id="Phobius"/>
    </source>
</evidence>
<dbReference type="EMBL" id="JBICZW010000011">
    <property type="protein sequence ID" value="MFG3191133.1"/>
    <property type="molecule type" value="Genomic_DNA"/>
</dbReference>
<comment type="caution">
    <text evidence="2">The sequence shown here is derived from an EMBL/GenBank/DDBJ whole genome shotgun (WGS) entry which is preliminary data.</text>
</comment>
<dbReference type="Proteomes" id="UP001604282">
    <property type="component" value="Unassembled WGS sequence"/>
</dbReference>
<sequence>MSERDPYGRAPDPSYADPGRRTAVLLVLLAALVCGVLGGAYLWSFATGVDRARAADLHRVTATTTGRAAQPEAALRLGSDPVAVAPAVWEYPDDVRRTGTVEVPPRTPPGGTVAVWVDDAGALVHRTGGNADRLLVTFAGGVATAGAAGAAGAGVVALVRYCADRRTLAALEREWEQVEPVWTGRLRRGSGPPADDA</sequence>
<reference evidence="2 3" key="1">
    <citation type="submission" date="2024-10" db="EMBL/GenBank/DDBJ databases">
        <title>The Natural Products Discovery Center: Release of the First 8490 Sequenced Strains for Exploring Actinobacteria Biosynthetic Diversity.</title>
        <authorList>
            <person name="Kalkreuter E."/>
            <person name="Kautsar S.A."/>
            <person name="Yang D."/>
            <person name="Bader C.D."/>
            <person name="Teijaro C.N."/>
            <person name="Fluegel L."/>
            <person name="Davis C.M."/>
            <person name="Simpson J.R."/>
            <person name="Lauterbach L."/>
            <person name="Steele A.D."/>
            <person name="Gui C."/>
            <person name="Meng S."/>
            <person name="Li G."/>
            <person name="Viehrig K."/>
            <person name="Ye F."/>
            <person name="Su P."/>
            <person name="Kiefer A.F."/>
            <person name="Nichols A."/>
            <person name="Cepeda A.J."/>
            <person name="Yan W."/>
            <person name="Fan B."/>
            <person name="Jiang Y."/>
            <person name="Adhikari A."/>
            <person name="Zheng C.-J."/>
            <person name="Schuster L."/>
            <person name="Cowan T.M."/>
            <person name="Smanski M.J."/>
            <person name="Chevrette M.G."/>
            <person name="De Carvalho L.P.S."/>
            <person name="Shen B."/>
        </authorList>
    </citation>
    <scope>NUCLEOTIDE SEQUENCE [LARGE SCALE GENOMIC DNA]</scope>
    <source>
        <strain evidence="2 3">NPDC048229</strain>
    </source>
</reference>
<protein>
    <recommendedName>
        <fullName evidence="4">Integral membrane protein</fullName>
    </recommendedName>
</protein>
<gene>
    <name evidence="2" type="ORF">ACGFYS_19600</name>
</gene>
<keyword evidence="1" id="KW-0472">Membrane</keyword>
<feature type="transmembrane region" description="Helical" evidence="1">
    <location>
        <begin position="23"/>
        <end position="43"/>
    </location>
</feature>